<comment type="caution">
    <text evidence="2">The sequence shown here is derived from an EMBL/GenBank/DDBJ whole genome shotgun (WGS) entry which is preliminary data.</text>
</comment>
<keyword evidence="3" id="KW-1185">Reference proteome</keyword>
<keyword evidence="1" id="KW-0812">Transmembrane</keyword>
<keyword evidence="1" id="KW-1133">Transmembrane helix</keyword>
<protein>
    <submittedName>
        <fullName evidence="2">Uncharacterized protein</fullName>
    </submittedName>
</protein>
<evidence type="ECO:0000313" key="2">
    <source>
        <dbReference type="EMBL" id="TXR54914.1"/>
    </source>
</evidence>
<accession>A0A5C8ZBV0</accession>
<evidence type="ECO:0000256" key="1">
    <source>
        <dbReference type="SAM" id="Phobius"/>
    </source>
</evidence>
<name>A0A5C8ZBV0_9GAMM</name>
<dbReference type="OrthoDB" id="6198496at2"/>
<organism evidence="2 3">
    <name type="scientific">Reinekea thalattae</name>
    <dbReference type="NCBI Taxonomy" id="2593301"/>
    <lineage>
        <taxon>Bacteria</taxon>
        <taxon>Pseudomonadati</taxon>
        <taxon>Pseudomonadota</taxon>
        <taxon>Gammaproteobacteria</taxon>
        <taxon>Oceanospirillales</taxon>
        <taxon>Saccharospirillaceae</taxon>
        <taxon>Reinekea</taxon>
    </lineage>
</organism>
<proteinExistence type="predicted"/>
<sequence length="78" mass="8781">MSFVDAIRGLMRPLITVYLLVIGTYVTIKIGGYVGGIEGAMDADEMIKMYKETINQVMFLLTTAVTWWFGSRPSSQRK</sequence>
<keyword evidence="1" id="KW-0472">Membrane</keyword>
<dbReference type="Proteomes" id="UP000321764">
    <property type="component" value="Unassembled WGS sequence"/>
</dbReference>
<dbReference type="AlphaFoldDB" id="A0A5C8ZBV0"/>
<reference evidence="2 3" key="1">
    <citation type="submission" date="2019-07" db="EMBL/GenBank/DDBJ databases">
        <title>Reinekea sp. strain SSH23 genome sequencing and assembly.</title>
        <authorList>
            <person name="Kim I."/>
        </authorList>
    </citation>
    <scope>NUCLEOTIDE SEQUENCE [LARGE SCALE GENOMIC DNA]</scope>
    <source>
        <strain evidence="2 3">SSH23</strain>
    </source>
</reference>
<dbReference type="EMBL" id="VKAD01000001">
    <property type="protein sequence ID" value="TXR54914.1"/>
    <property type="molecule type" value="Genomic_DNA"/>
</dbReference>
<gene>
    <name evidence="2" type="ORF">FME95_00675</name>
</gene>
<feature type="transmembrane region" description="Helical" evidence="1">
    <location>
        <begin position="53"/>
        <end position="70"/>
    </location>
</feature>
<evidence type="ECO:0000313" key="3">
    <source>
        <dbReference type="Proteomes" id="UP000321764"/>
    </source>
</evidence>
<feature type="transmembrane region" description="Helical" evidence="1">
    <location>
        <begin position="12"/>
        <end position="33"/>
    </location>
</feature>